<protein>
    <submittedName>
        <fullName evidence="1">Uncharacterized protein</fullName>
    </submittedName>
</protein>
<gene>
    <name evidence="1" type="ORF">METZ01_LOCUS342310</name>
</gene>
<feature type="non-terminal residue" evidence="1">
    <location>
        <position position="204"/>
    </location>
</feature>
<evidence type="ECO:0000313" key="1">
    <source>
        <dbReference type="EMBL" id="SVC89456.1"/>
    </source>
</evidence>
<sequence>MKNSCRNTNLWAPDVVPHVTVLVDRTTDIALAIQVLDPNDEEYGGYRPLDSLVCQFPGGVGVVLTEAYSNPNSRYHRSDAVVDSIRLALEASEDRFQYEDGSIDSGSDKQNAANAAFATGGIHQIWERWQNIEHPLSGEIIDRCRRILVKFGLSCRTMGVFTPNHRWVACAAMAIVNEVEPDEQLVAKIDDYLSDGIDQDADGF</sequence>
<dbReference type="AlphaFoldDB" id="A0A382QVI1"/>
<accession>A0A382QVI1</accession>
<dbReference type="EMBL" id="UINC01117196">
    <property type="protein sequence ID" value="SVC89456.1"/>
    <property type="molecule type" value="Genomic_DNA"/>
</dbReference>
<organism evidence="1">
    <name type="scientific">marine metagenome</name>
    <dbReference type="NCBI Taxonomy" id="408172"/>
    <lineage>
        <taxon>unclassified sequences</taxon>
        <taxon>metagenomes</taxon>
        <taxon>ecological metagenomes</taxon>
    </lineage>
</organism>
<proteinExistence type="predicted"/>
<reference evidence="1" key="1">
    <citation type="submission" date="2018-05" db="EMBL/GenBank/DDBJ databases">
        <authorList>
            <person name="Lanie J.A."/>
            <person name="Ng W.-L."/>
            <person name="Kazmierczak K.M."/>
            <person name="Andrzejewski T.M."/>
            <person name="Davidsen T.M."/>
            <person name="Wayne K.J."/>
            <person name="Tettelin H."/>
            <person name="Glass J.I."/>
            <person name="Rusch D."/>
            <person name="Podicherti R."/>
            <person name="Tsui H.-C.T."/>
            <person name="Winkler M.E."/>
        </authorList>
    </citation>
    <scope>NUCLEOTIDE SEQUENCE</scope>
</reference>
<name>A0A382QVI1_9ZZZZ</name>